<dbReference type="RefSeq" id="WP_306001308.1">
    <property type="nucleotide sequence ID" value="NZ_JASNFN010000030.1"/>
</dbReference>
<feature type="compositionally biased region" description="Acidic residues" evidence="1">
    <location>
        <begin position="40"/>
        <end position="52"/>
    </location>
</feature>
<evidence type="ECO:0000256" key="1">
    <source>
        <dbReference type="SAM" id="MobiDB-lite"/>
    </source>
</evidence>
<keyword evidence="2" id="KW-0732">Signal</keyword>
<sequence>MPRPLARLAVATSLALSPLGLAACGDDAAPEPVSAPLGDSPEEDEGLGDTEVESGPTYEGLYDTGVYDLLDEYLGEEVVLSAGVEAVLGPQAFVIAGAADSGVPPLLVLASEGVEGLEPETDVEVAGTVQGSFSTTAAEADLGVDLDDELLAPFESEPYLVADSVGEVIAGG</sequence>
<comment type="caution">
    <text evidence="3">The sequence shown here is derived from an EMBL/GenBank/DDBJ whole genome shotgun (WGS) entry which is preliminary data.</text>
</comment>
<keyword evidence="4" id="KW-1185">Reference proteome</keyword>
<feature type="signal peptide" evidence="2">
    <location>
        <begin position="1"/>
        <end position="22"/>
    </location>
</feature>
<dbReference type="Proteomes" id="UP001233673">
    <property type="component" value="Unassembled WGS sequence"/>
</dbReference>
<dbReference type="EMBL" id="JASNFN010000030">
    <property type="protein sequence ID" value="MDP5184760.1"/>
    <property type="molecule type" value="Genomic_DNA"/>
</dbReference>
<feature type="chain" id="PRO_5045684303" evidence="2">
    <location>
        <begin position="23"/>
        <end position="172"/>
    </location>
</feature>
<evidence type="ECO:0000313" key="3">
    <source>
        <dbReference type="EMBL" id="MDP5184760.1"/>
    </source>
</evidence>
<gene>
    <name evidence="3" type="ORF">QOZ88_19165</name>
</gene>
<evidence type="ECO:0000313" key="4">
    <source>
        <dbReference type="Proteomes" id="UP001233673"/>
    </source>
</evidence>
<proteinExistence type="predicted"/>
<protein>
    <submittedName>
        <fullName evidence="3">Uncharacterized protein</fullName>
    </submittedName>
</protein>
<organism evidence="3 4">
    <name type="scientific">Blastococcus carthaginiensis</name>
    <dbReference type="NCBI Taxonomy" id="3050034"/>
    <lineage>
        <taxon>Bacteria</taxon>
        <taxon>Bacillati</taxon>
        <taxon>Actinomycetota</taxon>
        <taxon>Actinomycetes</taxon>
        <taxon>Geodermatophilales</taxon>
        <taxon>Geodermatophilaceae</taxon>
        <taxon>Blastococcus</taxon>
    </lineage>
</organism>
<evidence type="ECO:0000256" key="2">
    <source>
        <dbReference type="SAM" id="SignalP"/>
    </source>
</evidence>
<name>A0ABT9IGP4_9ACTN</name>
<dbReference type="PROSITE" id="PS51257">
    <property type="entry name" value="PROKAR_LIPOPROTEIN"/>
    <property type="match status" value="1"/>
</dbReference>
<reference evidence="4" key="1">
    <citation type="submission" date="2023-05" db="EMBL/GenBank/DDBJ databases">
        <title>Draft genome of Pseudofrankia sp. BMG5.37.</title>
        <authorList>
            <person name="Gtari M."/>
            <person name="Ghodhbane F."/>
            <person name="Sbissi I."/>
        </authorList>
    </citation>
    <scope>NUCLEOTIDE SEQUENCE [LARGE SCALE GENOMIC DNA]</scope>
    <source>
        <strain evidence="4">BMG 814</strain>
    </source>
</reference>
<feature type="region of interest" description="Disordered" evidence="1">
    <location>
        <begin position="25"/>
        <end position="58"/>
    </location>
</feature>
<accession>A0ABT9IGP4</accession>